<dbReference type="Proteomes" id="UP000728185">
    <property type="component" value="Unassembled WGS sequence"/>
</dbReference>
<evidence type="ECO:0000256" key="1">
    <source>
        <dbReference type="SAM" id="MobiDB-lite"/>
    </source>
</evidence>
<keyword evidence="3" id="KW-1185">Reference proteome</keyword>
<feature type="region of interest" description="Disordered" evidence="1">
    <location>
        <begin position="1"/>
        <end position="52"/>
    </location>
</feature>
<proteinExistence type="predicted"/>
<sequence>MASTAQQQTSPQNTLQTNRDGATSLNRTTSNGSLPLGQFKKPDSATFIPIGPAPPLITERKTILRHATSSQDSISGPLSSVGPIPACGLDDWKYRQEQMRQQQKQQQGQKMELYADPSPSGSLHFLRLPLGQINLSGIGASCASLLVHAPSLSRVSGQTDDDSVPPVDAESIGSSALWSQKPFGYMDPSKLGCPLCSRGDYSTMQATSTGQLARSRSLGALRLNPAISDCEIEADEAARAGAETSVKGLFRTEICLFHKTRGWIFNPQACPDNGLSVLWNKKSACSISMPNVSFPVFQLKDCIGDDPDQLPTPTVKVESDSVTQDASLNSVNTSKRKCQAWLQSWR</sequence>
<name>A0A8E0RVN4_9TREM</name>
<feature type="compositionally biased region" description="Polar residues" evidence="1">
    <location>
        <begin position="1"/>
        <end position="33"/>
    </location>
</feature>
<accession>A0A8E0RVN4</accession>
<comment type="caution">
    <text evidence="2">The sequence shown here is derived from an EMBL/GenBank/DDBJ whole genome shotgun (WGS) entry which is preliminary data.</text>
</comment>
<gene>
    <name evidence="2" type="ORF">FBUS_00611</name>
</gene>
<protein>
    <submittedName>
        <fullName evidence="2">Uncharacterized protein</fullName>
    </submittedName>
</protein>
<dbReference type="OrthoDB" id="6231883at2759"/>
<reference evidence="2" key="1">
    <citation type="submission" date="2019-05" db="EMBL/GenBank/DDBJ databases">
        <title>Annotation for the trematode Fasciolopsis buski.</title>
        <authorList>
            <person name="Choi Y.-J."/>
        </authorList>
    </citation>
    <scope>NUCLEOTIDE SEQUENCE</scope>
    <source>
        <strain evidence="2">HT</strain>
        <tissue evidence="2">Whole worm</tissue>
    </source>
</reference>
<organism evidence="2 3">
    <name type="scientific">Fasciolopsis buskii</name>
    <dbReference type="NCBI Taxonomy" id="27845"/>
    <lineage>
        <taxon>Eukaryota</taxon>
        <taxon>Metazoa</taxon>
        <taxon>Spiralia</taxon>
        <taxon>Lophotrochozoa</taxon>
        <taxon>Platyhelminthes</taxon>
        <taxon>Trematoda</taxon>
        <taxon>Digenea</taxon>
        <taxon>Plagiorchiida</taxon>
        <taxon>Echinostomata</taxon>
        <taxon>Echinostomatoidea</taxon>
        <taxon>Fasciolidae</taxon>
        <taxon>Fasciolopsis</taxon>
    </lineage>
</organism>
<dbReference type="EMBL" id="LUCM01006158">
    <property type="protein sequence ID" value="KAA0191735.1"/>
    <property type="molecule type" value="Genomic_DNA"/>
</dbReference>
<evidence type="ECO:0000313" key="2">
    <source>
        <dbReference type="EMBL" id="KAA0191735.1"/>
    </source>
</evidence>
<evidence type="ECO:0000313" key="3">
    <source>
        <dbReference type="Proteomes" id="UP000728185"/>
    </source>
</evidence>
<dbReference type="AlphaFoldDB" id="A0A8E0RVN4"/>